<sequence length="189" mass="22166">MDRELRRKLVKSAPSLSRLPRLDSTICRQELVTPSRRQATARLRRTFLERRQAEINAEDALLRQRQLMKDKKEQLDRACVLYDQRLVHNLPVQQERKDEIRNTALQKEVIKCNIPRSPCVHCPNSIGKRPTTRRSNCACVYGRSAIPDSTLVFAYTFHQSGQTFLHQQRMDIRRNLLATFQQIRTRTSP</sequence>
<protein>
    <submittedName>
        <fullName evidence="1">Uncharacterized protein</fullName>
    </submittedName>
</protein>
<organism evidence="1 2">
    <name type="scientific">Dreissena polymorpha</name>
    <name type="common">Zebra mussel</name>
    <name type="synonym">Mytilus polymorpha</name>
    <dbReference type="NCBI Taxonomy" id="45954"/>
    <lineage>
        <taxon>Eukaryota</taxon>
        <taxon>Metazoa</taxon>
        <taxon>Spiralia</taxon>
        <taxon>Lophotrochozoa</taxon>
        <taxon>Mollusca</taxon>
        <taxon>Bivalvia</taxon>
        <taxon>Autobranchia</taxon>
        <taxon>Heteroconchia</taxon>
        <taxon>Euheterodonta</taxon>
        <taxon>Imparidentia</taxon>
        <taxon>Neoheterodontei</taxon>
        <taxon>Myida</taxon>
        <taxon>Dreissenoidea</taxon>
        <taxon>Dreissenidae</taxon>
        <taxon>Dreissena</taxon>
    </lineage>
</organism>
<accession>A0A9D4HB08</accession>
<evidence type="ECO:0000313" key="2">
    <source>
        <dbReference type="Proteomes" id="UP000828390"/>
    </source>
</evidence>
<name>A0A9D4HB08_DREPO</name>
<dbReference type="EMBL" id="JAIWYP010000004">
    <property type="protein sequence ID" value="KAH3830129.1"/>
    <property type="molecule type" value="Genomic_DNA"/>
</dbReference>
<reference evidence="1" key="1">
    <citation type="journal article" date="2019" name="bioRxiv">
        <title>The Genome of the Zebra Mussel, Dreissena polymorpha: A Resource for Invasive Species Research.</title>
        <authorList>
            <person name="McCartney M.A."/>
            <person name="Auch B."/>
            <person name="Kono T."/>
            <person name="Mallez S."/>
            <person name="Zhang Y."/>
            <person name="Obille A."/>
            <person name="Becker A."/>
            <person name="Abrahante J.E."/>
            <person name="Garbe J."/>
            <person name="Badalamenti J.P."/>
            <person name="Herman A."/>
            <person name="Mangelson H."/>
            <person name="Liachko I."/>
            <person name="Sullivan S."/>
            <person name="Sone E.D."/>
            <person name="Koren S."/>
            <person name="Silverstein K.A.T."/>
            <person name="Beckman K.B."/>
            <person name="Gohl D.M."/>
        </authorList>
    </citation>
    <scope>NUCLEOTIDE SEQUENCE</scope>
    <source>
        <strain evidence="1">Duluth1</strain>
        <tissue evidence="1">Whole animal</tissue>
    </source>
</reference>
<proteinExistence type="predicted"/>
<dbReference type="AlphaFoldDB" id="A0A9D4HB08"/>
<gene>
    <name evidence="1" type="ORF">DPMN_103367</name>
</gene>
<dbReference type="Proteomes" id="UP000828390">
    <property type="component" value="Unassembled WGS sequence"/>
</dbReference>
<evidence type="ECO:0000313" key="1">
    <source>
        <dbReference type="EMBL" id="KAH3830129.1"/>
    </source>
</evidence>
<comment type="caution">
    <text evidence="1">The sequence shown here is derived from an EMBL/GenBank/DDBJ whole genome shotgun (WGS) entry which is preliminary data.</text>
</comment>
<keyword evidence="2" id="KW-1185">Reference proteome</keyword>
<reference evidence="1" key="2">
    <citation type="submission" date="2020-11" db="EMBL/GenBank/DDBJ databases">
        <authorList>
            <person name="McCartney M.A."/>
            <person name="Auch B."/>
            <person name="Kono T."/>
            <person name="Mallez S."/>
            <person name="Becker A."/>
            <person name="Gohl D.M."/>
            <person name="Silverstein K.A.T."/>
            <person name="Koren S."/>
            <person name="Bechman K.B."/>
            <person name="Herman A."/>
            <person name="Abrahante J.E."/>
            <person name="Garbe J."/>
        </authorList>
    </citation>
    <scope>NUCLEOTIDE SEQUENCE</scope>
    <source>
        <strain evidence="1">Duluth1</strain>
        <tissue evidence="1">Whole animal</tissue>
    </source>
</reference>